<keyword evidence="4 5" id="KW-0274">FAD</keyword>
<dbReference type="InterPro" id="IPR036188">
    <property type="entry name" value="FAD/NAD-bd_sf"/>
</dbReference>
<dbReference type="InterPro" id="IPR007867">
    <property type="entry name" value="GMC_OxRtase_C"/>
</dbReference>
<dbReference type="InterPro" id="IPR012132">
    <property type="entry name" value="GMC_OxRdtase"/>
</dbReference>
<dbReference type="Pfam" id="PF00732">
    <property type="entry name" value="GMC_oxred_N"/>
    <property type="match status" value="1"/>
</dbReference>
<evidence type="ECO:0000256" key="2">
    <source>
        <dbReference type="ARBA" id="ARBA00010790"/>
    </source>
</evidence>
<name>A0A8S0ZJ60_ARCPL</name>
<evidence type="ECO:0000256" key="1">
    <source>
        <dbReference type="ARBA" id="ARBA00001974"/>
    </source>
</evidence>
<dbReference type="GO" id="GO:0050660">
    <property type="term" value="F:flavin adenine dinucleotide binding"/>
    <property type="evidence" value="ECO:0007669"/>
    <property type="project" value="InterPro"/>
</dbReference>
<dbReference type="Proteomes" id="UP000494256">
    <property type="component" value="Unassembled WGS sequence"/>
</dbReference>
<feature type="binding site" evidence="5">
    <location>
        <begin position="176"/>
        <end position="179"/>
    </location>
    <ligand>
        <name>FAD</name>
        <dbReference type="ChEBI" id="CHEBI:57692"/>
    </ligand>
</feature>
<evidence type="ECO:0000256" key="5">
    <source>
        <dbReference type="PIRSR" id="PIRSR000137-2"/>
    </source>
</evidence>
<dbReference type="OrthoDB" id="277888at2759"/>
<dbReference type="PIRSF" id="PIRSF000137">
    <property type="entry name" value="Alcohol_oxidase"/>
    <property type="match status" value="1"/>
</dbReference>
<gene>
    <name evidence="8" type="ORF">APLA_LOCUS5872</name>
</gene>
<comment type="caution">
    <text evidence="8">The sequence shown here is derived from an EMBL/GenBank/DDBJ whole genome shotgun (WGS) entry which is preliminary data.</text>
</comment>
<accession>A0A8S0ZJ60</accession>
<organism evidence="8 9">
    <name type="scientific">Arctia plantaginis</name>
    <name type="common">Wood tiger moth</name>
    <name type="synonym">Phalaena plantaginis</name>
    <dbReference type="NCBI Taxonomy" id="874455"/>
    <lineage>
        <taxon>Eukaryota</taxon>
        <taxon>Metazoa</taxon>
        <taxon>Ecdysozoa</taxon>
        <taxon>Arthropoda</taxon>
        <taxon>Hexapoda</taxon>
        <taxon>Insecta</taxon>
        <taxon>Pterygota</taxon>
        <taxon>Neoptera</taxon>
        <taxon>Endopterygota</taxon>
        <taxon>Lepidoptera</taxon>
        <taxon>Glossata</taxon>
        <taxon>Ditrysia</taxon>
        <taxon>Noctuoidea</taxon>
        <taxon>Erebidae</taxon>
        <taxon>Arctiinae</taxon>
        <taxon>Arctia</taxon>
    </lineage>
</organism>
<dbReference type="GO" id="GO:0016614">
    <property type="term" value="F:oxidoreductase activity, acting on CH-OH group of donors"/>
    <property type="evidence" value="ECO:0007669"/>
    <property type="project" value="InterPro"/>
</dbReference>
<dbReference type="AlphaFoldDB" id="A0A8S0ZJ60"/>
<feature type="binding site" evidence="5">
    <location>
        <position position="172"/>
    </location>
    <ligand>
        <name>FAD</name>
        <dbReference type="ChEBI" id="CHEBI:57692"/>
    </ligand>
</feature>
<feature type="binding site" evidence="5">
    <location>
        <position position="306"/>
    </location>
    <ligand>
        <name>FAD</name>
        <dbReference type="ChEBI" id="CHEBI:57692"/>
    </ligand>
</feature>
<reference evidence="8 9" key="1">
    <citation type="submission" date="2020-04" db="EMBL/GenBank/DDBJ databases">
        <authorList>
            <person name="Wallbank WR R."/>
            <person name="Pardo Diaz C."/>
            <person name="Kozak K."/>
            <person name="Martin S."/>
            <person name="Jiggins C."/>
            <person name="Moest M."/>
            <person name="Warren A I."/>
            <person name="Byers J.R.P. K."/>
            <person name="Montejo-Kovacevich G."/>
            <person name="Yen C E."/>
        </authorList>
    </citation>
    <scope>NUCLEOTIDE SEQUENCE [LARGE SCALE GENOMIC DNA]</scope>
</reference>
<keyword evidence="3 6" id="KW-0285">Flavoprotein</keyword>
<dbReference type="Gene3D" id="3.30.560.10">
    <property type="entry name" value="Glucose Oxidase, domain 3"/>
    <property type="match status" value="2"/>
</dbReference>
<protein>
    <recommendedName>
        <fullName evidence="7">Glucose-methanol-choline oxidoreductase N-terminal domain-containing protein</fullName>
    </recommendedName>
</protein>
<evidence type="ECO:0000256" key="4">
    <source>
        <dbReference type="ARBA" id="ARBA00022827"/>
    </source>
</evidence>
<evidence type="ECO:0000259" key="7">
    <source>
        <dbReference type="PROSITE" id="PS00623"/>
    </source>
</evidence>
<feature type="domain" description="Glucose-methanol-choline oxidoreductase N-terminal" evidence="7">
    <location>
        <begin position="166"/>
        <end position="189"/>
    </location>
</feature>
<evidence type="ECO:0000256" key="3">
    <source>
        <dbReference type="ARBA" id="ARBA00022630"/>
    </source>
</evidence>
<comment type="similarity">
    <text evidence="2 6">Belongs to the GMC oxidoreductase family.</text>
</comment>
<dbReference type="Gene3D" id="3.50.50.60">
    <property type="entry name" value="FAD/NAD(P)-binding domain"/>
    <property type="match status" value="2"/>
</dbReference>
<evidence type="ECO:0000256" key="6">
    <source>
        <dbReference type="RuleBase" id="RU003968"/>
    </source>
</evidence>
<dbReference type="PROSITE" id="PS00623">
    <property type="entry name" value="GMC_OXRED_1"/>
    <property type="match status" value="1"/>
</dbReference>
<dbReference type="PANTHER" id="PTHR11552:SF147">
    <property type="entry name" value="CHOLINE DEHYDROGENASE, MITOCHONDRIAL"/>
    <property type="match status" value="1"/>
</dbReference>
<comment type="cofactor">
    <cofactor evidence="1 5">
        <name>FAD</name>
        <dbReference type="ChEBI" id="CHEBI:57692"/>
    </cofactor>
</comment>
<proteinExistence type="inferred from homology"/>
<dbReference type="SUPFAM" id="SSF51905">
    <property type="entry name" value="FAD/NAD(P)-binding domain"/>
    <property type="match status" value="1"/>
</dbReference>
<dbReference type="EMBL" id="CADEBD010000291">
    <property type="protein sequence ID" value="CAB3232838.1"/>
    <property type="molecule type" value="Genomic_DNA"/>
</dbReference>
<evidence type="ECO:0000313" key="9">
    <source>
        <dbReference type="Proteomes" id="UP000494256"/>
    </source>
</evidence>
<dbReference type="Pfam" id="PF05199">
    <property type="entry name" value="GMC_oxred_C"/>
    <property type="match status" value="1"/>
</dbReference>
<evidence type="ECO:0000313" key="8">
    <source>
        <dbReference type="EMBL" id="CAB3232838.1"/>
    </source>
</evidence>
<dbReference type="PANTHER" id="PTHR11552">
    <property type="entry name" value="GLUCOSE-METHANOL-CHOLINE GMC OXIDOREDUCTASE"/>
    <property type="match status" value="1"/>
</dbReference>
<dbReference type="SUPFAM" id="SSF54373">
    <property type="entry name" value="FAD-linked reductases, C-terminal domain"/>
    <property type="match status" value="1"/>
</dbReference>
<sequence length="574" mass="65066">MIGNYVSTIIYSEVILECLKTLCWYSKVLFNFHLLLYGQNKEPEIMYSANIVEKIKLVQLGFSYLSLMQFTEYMYPKQAVVYDGDTFDFIIVGAGTAGCVIANRLTENSRVSVLLIEAGGDPPLESTIPATPFFLKQSRYDWNFTSDYDTKIKKCHQDPYVEISAGKMLGGTSGLNFMVYSRGHPTDFDSWANITKDSTWEWENVLPYFIKSERVEDPTIFDSKDRSNHGFDGNVGLAKDKRNYVNDILESFESLGHHIRNDPVDKLGYSKMLLNIVEGKRTSSASAYITPIKNRFNLHVLKNALVTKINFDEYKNAVGVDLINEKVGQNLQDHVSVIIPYAMEKTEFEGFNPNEYISEPVIGYTALNKCQNYPDYETRLYAGYPNLVLFYCNFGYRMEHDICDSTSLQMIGKMGLFSEILHLSPKTVGEVYLKSSDPLEPPGITTKYFSNEDDLEDLVAYIKDFVPIINTTHFREIGAEFIDTTSGRCADYREGSDEYWKAYASCMFNGMSHFTGTCAMGSVVDSKLKVYGVQRLRVADASIMPTITRGDINGPVTMIGEKAADFIKHDHYCH</sequence>
<dbReference type="InterPro" id="IPR000172">
    <property type="entry name" value="GMC_OxRdtase_N"/>
</dbReference>